<dbReference type="InterPro" id="IPR014034">
    <property type="entry name" value="Ferritin_CS"/>
</dbReference>
<comment type="subcellular location">
    <subcellularLocation>
        <location evidence="2">Autolysosome</location>
    </subcellularLocation>
</comment>
<evidence type="ECO:0000256" key="1">
    <source>
        <dbReference type="ARBA" id="ARBA00040044"/>
    </source>
</evidence>
<dbReference type="InterPro" id="IPR012347">
    <property type="entry name" value="Ferritin-like"/>
</dbReference>
<dbReference type="EMBL" id="JAULJE010000012">
    <property type="protein sequence ID" value="KAK1336885.1"/>
    <property type="molecule type" value="Genomic_DNA"/>
</dbReference>
<dbReference type="GO" id="GO:0006879">
    <property type="term" value="P:intracellular iron ion homeostasis"/>
    <property type="evidence" value="ECO:0007669"/>
    <property type="project" value="InterPro"/>
</dbReference>
<dbReference type="GO" id="GO:0008199">
    <property type="term" value="F:ferric iron binding"/>
    <property type="evidence" value="ECO:0007669"/>
    <property type="project" value="InterPro"/>
</dbReference>
<feature type="region of interest" description="Disordered" evidence="5">
    <location>
        <begin position="494"/>
        <end position="524"/>
    </location>
</feature>
<evidence type="ECO:0000256" key="3">
    <source>
        <dbReference type="ARBA" id="ARBA00045578"/>
    </source>
</evidence>
<evidence type="ECO:0000313" key="6">
    <source>
        <dbReference type="EMBL" id="KAK1336885.1"/>
    </source>
</evidence>
<dbReference type="PROSITE" id="PS00204">
    <property type="entry name" value="FERRITIN_2"/>
    <property type="match status" value="1"/>
</dbReference>
<protein>
    <recommendedName>
        <fullName evidence="1">Ferritin light chain</fullName>
    </recommendedName>
</protein>
<dbReference type="GO" id="GO:0044754">
    <property type="term" value="C:autolysosome"/>
    <property type="evidence" value="ECO:0007669"/>
    <property type="project" value="UniProtKB-SubCell"/>
</dbReference>
<gene>
    <name evidence="6" type="ORF">QTO34_002921</name>
</gene>
<dbReference type="GO" id="GO:0008198">
    <property type="term" value="F:ferrous iron binding"/>
    <property type="evidence" value="ECO:0007669"/>
    <property type="project" value="TreeGrafter"/>
</dbReference>
<reference evidence="6" key="1">
    <citation type="submission" date="2023-06" db="EMBL/GenBank/DDBJ databases">
        <title>Reference genome for the Northern bat (Eptesicus nilssonii), a most northern bat species.</title>
        <authorList>
            <person name="Laine V.N."/>
            <person name="Pulliainen A.T."/>
            <person name="Lilley T.M."/>
        </authorList>
    </citation>
    <scope>NUCLEOTIDE SEQUENCE</scope>
    <source>
        <strain evidence="6">BLF_Eptnil</strain>
        <tissue evidence="6">Kidney</tissue>
    </source>
</reference>
<comment type="subunit">
    <text evidence="4">Oligomer of 24 subunits. There are two types of subunits: L (light) chain and H (heavy) chain. The major chain can be light or heavy, depending on the species and tissue type. The functional molecule forms a roughly spherical shell with a diameter of 12 nm and contains a central cavity into which the insoluble mineral iron core is deposited. Interacts with NCOA4.</text>
</comment>
<dbReference type="PANTHER" id="PTHR11431">
    <property type="entry name" value="FERRITIN"/>
    <property type="match status" value="1"/>
</dbReference>
<dbReference type="GO" id="GO:0006826">
    <property type="term" value="P:iron ion transport"/>
    <property type="evidence" value="ECO:0007669"/>
    <property type="project" value="InterPro"/>
</dbReference>
<keyword evidence="7" id="KW-1185">Reference proteome</keyword>
<comment type="function">
    <text evidence="3">Stores iron in a soluble, non-toxic, readily available form. Important for iron homeostasis. Iron is taken up in the ferrous form and deposited as ferric hydroxides after oxidation. Also plays a role in delivery of iron to cells. Mediates iron uptake in capsule cells of the developing kidney. Delivery to lysosomes by the cargo receptor NCOA4 for autophagic degradation and release or iron.</text>
</comment>
<dbReference type="AlphaFoldDB" id="A0AA40LL20"/>
<organism evidence="6 7">
    <name type="scientific">Cnephaeus nilssonii</name>
    <name type="common">Northern bat</name>
    <name type="synonym">Eptesicus nilssonii</name>
    <dbReference type="NCBI Taxonomy" id="3371016"/>
    <lineage>
        <taxon>Eukaryota</taxon>
        <taxon>Metazoa</taxon>
        <taxon>Chordata</taxon>
        <taxon>Craniata</taxon>
        <taxon>Vertebrata</taxon>
        <taxon>Euteleostomi</taxon>
        <taxon>Mammalia</taxon>
        <taxon>Eutheria</taxon>
        <taxon>Laurasiatheria</taxon>
        <taxon>Chiroptera</taxon>
        <taxon>Yangochiroptera</taxon>
        <taxon>Vespertilionidae</taxon>
        <taxon>Cnephaeus</taxon>
    </lineage>
</organism>
<evidence type="ECO:0000256" key="2">
    <source>
        <dbReference type="ARBA" id="ARBA00044942"/>
    </source>
</evidence>
<dbReference type="Gene3D" id="1.20.1260.10">
    <property type="match status" value="1"/>
</dbReference>
<dbReference type="PANTHER" id="PTHR11431:SF47">
    <property type="entry name" value="FERRITIN LIGHT CHAIN"/>
    <property type="match status" value="1"/>
</dbReference>
<sequence length="524" mass="56416">MAFSQGQLAGAMQVGLWRHDPWGTGENVKTDELRRSEPHLEVPIRMPGAQDDVALEGHFCLKLAEKKCEGYVLKPSKVSEAKLRTSWKRHRHGEEPEPGPFRSALGSALTDPHLCDFLENHFLDEEVKLIKKRGDHLCSLASPQAGLGSQSFCSCKDFLACSFSSSESETSCFHLCVGIARSRRVIFSGGARTAAVPGAACGFSARKQQGTATEWSWVSTKATPAAAPLLPVHKHTSHPFQVLCAEIPLRADSPSQHLVMLALAQATGVTALRSCFFSTFFLQLSTNSWLSYTELSWNALGVAFMSLNGKPEAQWEEPVTRLLAAAELPAVRELLLRAPPTTDSVPWPSLCCCPTWPAPRCLLCSPGKAGSLPAVVLAFPPGLILPSHSVFTGGMNTESVLNPFDLRTIRCRVTLLLLSTALSPTLRATGRILTSENPQLQCRSVSYRVSSINLANTVHPDLHAASQSERGLARGTPASLTAIGSRRPALLGGPLFGVTGSKRPGDRDPGGQPQLASLPRGWVA</sequence>
<name>A0AA40LL20_CNENI</name>
<evidence type="ECO:0000256" key="4">
    <source>
        <dbReference type="ARBA" id="ARBA00047045"/>
    </source>
</evidence>
<accession>A0AA40LL20</accession>
<comment type="caution">
    <text evidence="6">The sequence shown here is derived from an EMBL/GenBank/DDBJ whole genome shotgun (WGS) entry which is preliminary data.</text>
</comment>
<dbReference type="InterPro" id="IPR009078">
    <property type="entry name" value="Ferritin-like_SF"/>
</dbReference>
<dbReference type="SUPFAM" id="SSF47240">
    <property type="entry name" value="Ferritin-like"/>
    <property type="match status" value="1"/>
</dbReference>
<dbReference type="InterPro" id="IPR001519">
    <property type="entry name" value="Ferritin"/>
</dbReference>
<evidence type="ECO:0000256" key="5">
    <source>
        <dbReference type="SAM" id="MobiDB-lite"/>
    </source>
</evidence>
<dbReference type="Proteomes" id="UP001177744">
    <property type="component" value="Unassembled WGS sequence"/>
</dbReference>
<proteinExistence type="predicted"/>
<evidence type="ECO:0000313" key="7">
    <source>
        <dbReference type="Proteomes" id="UP001177744"/>
    </source>
</evidence>